<organism evidence="2 3">
    <name type="scientific">Arctia plantaginis</name>
    <name type="common">Wood tiger moth</name>
    <name type="synonym">Phalaena plantaginis</name>
    <dbReference type="NCBI Taxonomy" id="874455"/>
    <lineage>
        <taxon>Eukaryota</taxon>
        <taxon>Metazoa</taxon>
        <taxon>Ecdysozoa</taxon>
        <taxon>Arthropoda</taxon>
        <taxon>Hexapoda</taxon>
        <taxon>Insecta</taxon>
        <taxon>Pterygota</taxon>
        <taxon>Neoptera</taxon>
        <taxon>Endopterygota</taxon>
        <taxon>Lepidoptera</taxon>
        <taxon>Glossata</taxon>
        <taxon>Ditrysia</taxon>
        <taxon>Noctuoidea</taxon>
        <taxon>Erebidae</taxon>
        <taxon>Arctiinae</taxon>
        <taxon>Arctia</taxon>
    </lineage>
</organism>
<evidence type="ECO:0000256" key="1">
    <source>
        <dbReference type="SAM" id="Phobius"/>
    </source>
</evidence>
<sequence length="69" mass="7770">MQKHILKSFKIYSGNLIELGLEEEEHGVTGHFISSTRGGNTRTLYCVLALPRLAILTYLGGNIIIYNYQ</sequence>
<evidence type="ECO:0000313" key="2">
    <source>
        <dbReference type="EMBL" id="CAB3260222.1"/>
    </source>
</evidence>
<keyword evidence="1" id="KW-1133">Transmembrane helix</keyword>
<dbReference type="EMBL" id="CADEBC010000733">
    <property type="protein sequence ID" value="CAB3260222.1"/>
    <property type="molecule type" value="Genomic_DNA"/>
</dbReference>
<protein>
    <submittedName>
        <fullName evidence="2">Uncharacterized protein</fullName>
    </submittedName>
</protein>
<accession>A0A8S1BN88</accession>
<dbReference type="Proteomes" id="UP000494106">
    <property type="component" value="Unassembled WGS sequence"/>
</dbReference>
<name>A0A8S1BN88_ARCPL</name>
<keyword evidence="3" id="KW-1185">Reference proteome</keyword>
<reference evidence="2 3" key="1">
    <citation type="submission" date="2020-04" db="EMBL/GenBank/DDBJ databases">
        <authorList>
            <person name="Wallbank WR R."/>
            <person name="Pardo Diaz C."/>
            <person name="Kozak K."/>
            <person name="Martin S."/>
            <person name="Jiggins C."/>
            <person name="Moest M."/>
            <person name="Warren A I."/>
            <person name="Byers J.R.P. K."/>
            <person name="Montejo-Kovacevich G."/>
            <person name="Yen C E."/>
        </authorList>
    </citation>
    <scope>NUCLEOTIDE SEQUENCE [LARGE SCALE GENOMIC DNA]</scope>
</reference>
<keyword evidence="1" id="KW-0812">Transmembrane</keyword>
<proteinExistence type="predicted"/>
<keyword evidence="1" id="KW-0472">Membrane</keyword>
<comment type="caution">
    <text evidence="2">The sequence shown here is derived from an EMBL/GenBank/DDBJ whole genome shotgun (WGS) entry which is preliminary data.</text>
</comment>
<feature type="transmembrane region" description="Helical" evidence="1">
    <location>
        <begin position="44"/>
        <end position="66"/>
    </location>
</feature>
<dbReference type="AlphaFoldDB" id="A0A8S1BN88"/>
<gene>
    <name evidence="2" type="ORF">APLA_LOCUS17314</name>
</gene>
<evidence type="ECO:0000313" key="3">
    <source>
        <dbReference type="Proteomes" id="UP000494106"/>
    </source>
</evidence>